<evidence type="ECO:0000313" key="5">
    <source>
        <dbReference type="EMBL" id="KAL1496509.1"/>
    </source>
</evidence>
<protein>
    <recommendedName>
        <fullName evidence="4">WIBG Mago-binding domain-containing protein</fullName>
    </recommendedName>
</protein>
<dbReference type="InterPro" id="IPR015362">
    <property type="entry name" value="WIBG_mago-bd"/>
</dbReference>
<feature type="coiled-coil region" evidence="1">
    <location>
        <begin position="206"/>
        <end position="233"/>
    </location>
</feature>
<evidence type="ECO:0000256" key="2">
    <source>
        <dbReference type="SAM" id="MobiDB-lite"/>
    </source>
</evidence>
<dbReference type="SUPFAM" id="SSF101931">
    <property type="entry name" value="Pym (Within the bgcn gene intron protein, WIBG), N-terminal domain"/>
    <property type="match status" value="1"/>
</dbReference>
<gene>
    <name evidence="5" type="ORF">AB1Y20_016463</name>
</gene>
<sequence length="260" mass="28271">MADENAEVLPGSRRPDGTYRKPVRVKKGYVPPEEQEKFRPVDTTPVGVVGAEPIEEVKPKPATQAAKKNEKRKEKKKVEGGADTPAAAGMIGVEGVLVLIGVVGVLAVMGMVGVLVEWRYTRVWMGLWMDSTPAVANAPSAEKHGEPSEVEKKVKALKKKLRQIDDLEEKKAAGATMNAEQNAKIAARADIDAEIAKWESLGEIDVGKKVKALKKKLRQIEELEEKKAAGVELNADQQGKVQAKPELVDEIKLLESLVVS</sequence>
<evidence type="ECO:0000256" key="3">
    <source>
        <dbReference type="SAM" id="Phobius"/>
    </source>
</evidence>
<dbReference type="GO" id="GO:0005737">
    <property type="term" value="C:cytoplasm"/>
    <property type="evidence" value="ECO:0007669"/>
    <property type="project" value="TreeGrafter"/>
</dbReference>
<dbReference type="GO" id="GO:0035145">
    <property type="term" value="C:exon-exon junction complex"/>
    <property type="evidence" value="ECO:0007669"/>
    <property type="project" value="TreeGrafter"/>
</dbReference>
<dbReference type="PANTHER" id="PTHR22959:SF0">
    <property type="entry name" value="PARTNER OF Y14 AND MAGO"/>
    <property type="match status" value="1"/>
</dbReference>
<dbReference type="EMBL" id="JBGBPQ010000029">
    <property type="protein sequence ID" value="KAL1496509.1"/>
    <property type="molecule type" value="Genomic_DNA"/>
</dbReference>
<dbReference type="GO" id="GO:0003723">
    <property type="term" value="F:RNA binding"/>
    <property type="evidence" value="ECO:0007669"/>
    <property type="project" value="TreeGrafter"/>
</dbReference>
<feature type="compositionally biased region" description="Basic and acidic residues" evidence="2">
    <location>
        <begin position="67"/>
        <end position="80"/>
    </location>
</feature>
<accession>A0AB34IFY5</accession>
<dbReference type="Proteomes" id="UP001515480">
    <property type="component" value="Unassembled WGS sequence"/>
</dbReference>
<evidence type="ECO:0000256" key="1">
    <source>
        <dbReference type="SAM" id="Coils"/>
    </source>
</evidence>
<dbReference type="PANTHER" id="PTHR22959">
    <property type="entry name" value="PYM PROTEIN"/>
    <property type="match status" value="1"/>
</dbReference>
<keyword evidence="3" id="KW-0812">Transmembrane</keyword>
<name>A0AB34IFY5_PRYPA</name>
<keyword evidence="3" id="KW-1133">Transmembrane helix</keyword>
<keyword evidence="1" id="KW-0175">Coiled coil</keyword>
<comment type="caution">
    <text evidence="5">The sequence shown here is derived from an EMBL/GenBank/DDBJ whole genome shotgun (WGS) entry which is preliminary data.</text>
</comment>
<dbReference type="GO" id="GO:1903259">
    <property type="term" value="P:exon-exon junction complex disassembly"/>
    <property type="evidence" value="ECO:0007669"/>
    <property type="project" value="InterPro"/>
</dbReference>
<feature type="domain" description="WIBG Mago-binding" evidence="4">
    <location>
        <begin position="5"/>
        <end position="31"/>
    </location>
</feature>
<feature type="region of interest" description="Disordered" evidence="2">
    <location>
        <begin position="1"/>
        <end position="82"/>
    </location>
</feature>
<evidence type="ECO:0000313" key="6">
    <source>
        <dbReference type="Proteomes" id="UP001515480"/>
    </source>
</evidence>
<reference evidence="5 6" key="1">
    <citation type="journal article" date="2024" name="Science">
        <title>Giant polyketide synthase enzymes in the biosynthesis of giant marine polyether toxins.</title>
        <authorList>
            <person name="Fallon T.R."/>
            <person name="Shende V.V."/>
            <person name="Wierzbicki I.H."/>
            <person name="Pendleton A.L."/>
            <person name="Watervoot N.F."/>
            <person name="Auber R.P."/>
            <person name="Gonzalez D.J."/>
            <person name="Wisecaver J.H."/>
            <person name="Moore B.S."/>
        </authorList>
    </citation>
    <scope>NUCLEOTIDE SEQUENCE [LARGE SCALE GENOMIC DNA]</scope>
    <source>
        <strain evidence="5 6">12B1</strain>
    </source>
</reference>
<evidence type="ECO:0000259" key="4">
    <source>
        <dbReference type="SMART" id="SM01273"/>
    </source>
</evidence>
<organism evidence="5 6">
    <name type="scientific">Prymnesium parvum</name>
    <name type="common">Toxic golden alga</name>
    <dbReference type="NCBI Taxonomy" id="97485"/>
    <lineage>
        <taxon>Eukaryota</taxon>
        <taxon>Haptista</taxon>
        <taxon>Haptophyta</taxon>
        <taxon>Prymnesiophyceae</taxon>
        <taxon>Prymnesiales</taxon>
        <taxon>Prymnesiaceae</taxon>
        <taxon>Prymnesium</taxon>
    </lineage>
</organism>
<dbReference type="Pfam" id="PF09282">
    <property type="entry name" value="Mago-bind"/>
    <property type="match status" value="1"/>
</dbReference>
<dbReference type="AlphaFoldDB" id="A0AB34IFY5"/>
<keyword evidence="3" id="KW-0472">Membrane</keyword>
<dbReference type="InterPro" id="IPR036348">
    <property type="entry name" value="WIBG_N_sf"/>
</dbReference>
<dbReference type="InterPro" id="IPR039333">
    <property type="entry name" value="PYM1"/>
</dbReference>
<proteinExistence type="predicted"/>
<dbReference type="SMART" id="SM01273">
    <property type="entry name" value="Mago-bind"/>
    <property type="match status" value="1"/>
</dbReference>
<feature type="transmembrane region" description="Helical" evidence="3">
    <location>
        <begin position="96"/>
        <end position="116"/>
    </location>
</feature>
<keyword evidence="6" id="KW-1185">Reference proteome</keyword>